<dbReference type="GeneID" id="39584040"/>
<feature type="region of interest" description="Disordered" evidence="1">
    <location>
        <begin position="63"/>
        <end position="85"/>
    </location>
</feature>
<gene>
    <name evidence="2" type="ORF">SODALDRAFT_65836</name>
</gene>
<keyword evidence="3" id="KW-1185">Reference proteome</keyword>
<evidence type="ECO:0000313" key="3">
    <source>
        <dbReference type="Proteomes" id="UP000272025"/>
    </source>
</evidence>
<accession>A0A3N2PLN2</accession>
<dbReference type="Proteomes" id="UP000272025">
    <property type="component" value="Unassembled WGS sequence"/>
</dbReference>
<proteinExistence type="predicted"/>
<reference evidence="2 3" key="1">
    <citation type="journal article" date="2018" name="Mol. Ecol.">
        <title>The obligate alkalophilic soda-lake fungus Sodiomyces alkalinus has shifted to a protein diet.</title>
        <authorList>
            <person name="Grum-Grzhimaylo A.A."/>
            <person name="Falkoski D.L."/>
            <person name="van den Heuvel J."/>
            <person name="Valero-Jimenez C.A."/>
            <person name="Min B."/>
            <person name="Choi I.G."/>
            <person name="Lipzen A."/>
            <person name="Daum C.G."/>
            <person name="Aanen D.K."/>
            <person name="Tsang A."/>
            <person name="Henrissat B."/>
            <person name="Bilanenko E.N."/>
            <person name="de Vries R.P."/>
            <person name="van Kan J.A.L."/>
            <person name="Grigoriev I.V."/>
            <person name="Debets A.J.M."/>
        </authorList>
    </citation>
    <scope>NUCLEOTIDE SEQUENCE [LARGE SCALE GENOMIC DNA]</scope>
    <source>
        <strain evidence="2 3">F11</strain>
    </source>
</reference>
<dbReference type="AlphaFoldDB" id="A0A3N2PLN2"/>
<protein>
    <submittedName>
        <fullName evidence="2">Uncharacterized protein</fullName>
    </submittedName>
</protein>
<name>A0A3N2PLN2_SODAK</name>
<dbReference type="EMBL" id="ML119061">
    <property type="protein sequence ID" value="ROT35428.1"/>
    <property type="molecule type" value="Genomic_DNA"/>
</dbReference>
<dbReference type="RefSeq" id="XP_028463234.1">
    <property type="nucleotide sequence ID" value="XM_028615563.1"/>
</dbReference>
<evidence type="ECO:0000313" key="2">
    <source>
        <dbReference type="EMBL" id="ROT35428.1"/>
    </source>
</evidence>
<sequence length="122" mass="13414">MLLHRLAPQAVLGPSASCLDSVLTGFVSCLIHIFLHRSVEAPRRQLYRLRAVESRRYQQCHLHSSTSGHVSSPTTSRLSCPPSSTSLDLSRPVQAFCGVLILPAFDDQFPRVWAQQGSSNAT</sequence>
<organism evidence="2 3">
    <name type="scientific">Sodiomyces alkalinus (strain CBS 110278 / VKM F-3762 / F11)</name>
    <name type="common">Alkaliphilic filamentous fungus</name>
    <dbReference type="NCBI Taxonomy" id="1314773"/>
    <lineage>
        <taxon>Eukaryota</taxon>
        <taxon>Fungi</taxon>
        <taxon>Dikarya</taxon>
        <taxon>Ascomycota</taxon>
        <taxon>Pezizomycotina</taxon>
        <taxon>Sordariomycetes</taxon>
        <taxon>Hypocreomycetidae</taxon>
        <taxon>Glomerellales</taxon>
        <taxon>Plectosphaerellaceae</taxon>
        <taxon>Sodiomyces</taxon>
    </lineage>
</organism>
<evidence type="ECO:0000256" key="1">
    <source>
        <dbReference type="SAM" id="MobiDB-lite"/>
    </source>
</evidence>